<dbReference type="AlphaFoldDB" id="A0AA47GHR4"/>
<proteinExistence type="predicted"/>
<organism evidence="1 2">
    <name type="scientific">Lactobacillus helsingborgensis</name>
    <dbReference type="NCBI Taxonomy" id="1218494"/>
    <lineage>
        <taxon>Bacteria</taxon>
        <taxon>Bacillati</taxon>
        <taxon>Bacillota</taxon>
        <taxon>Bacilli</taxon>
        <taxon>Lactobacillales</taxon>
        <taxon>Lactobacillaceae</taxon>
        <taxon>Lactobacillus</taxon>
    </lineage>
</organism>
<dbReference type="EMBL" id="CP084389">
    <property type="protein sequence ID" value="UZX30443.1"/>
    <property type="molecule type" value="Genomic_DNA"/>
</dbReference>
<accession>A0AA47GHR4</accession>
<dbReference type="RefSeq" id="WP_046327106.1">
    <property type="nucleotide sequence ID" value="NZ_CP084389.1"/>
</dbReference>
<protein>
    <submittedName>
        <fullName evidence="1">Thiamine phosphate synthase</fullName>
    </submittedName>
</protein>
<sequence length="280" mass="29842">MIKQDMKNKMVIARQKVEKAIEKDNGTTLMSTGMTGDDARLAKAAVAGGAKILEANHPAVTLARGLEGVSTMGDAEYVRHELPLKSMLECVRGVRAVVGPDIYLTVGFPGSFTEREPIPLTSEDFRQLALAGADGVHCHKSSLADLKDVVILAHENGLLVDSYIGKKSDLHQFGIGAEDITEVKKVALAMQEIGADFIGMMTGMSYEGVAAGEIPQEIKDRLQALIETVSVPTFAEGGINEVNVKAFKNTGVNVVTVGTAMDDYAEGAIKSAVAKFINHQ</sequence>
<evidence type="ECO:0000313" key="1">
    <source>
        <dbReference type="EMBL" id="UZX30443.1"/>
    </source>
</evidence>
<keyword evidence="2" id="KW-1185">Reference proteome</keyword>
<dbReference type="Proteomes" id="UP001164557">
    <property type="component" value="Chromosome"/>
</dbReference>
<evidence type="ECO:0000313" key="2">
    <source>
        <dbReference type="Proteomes" id="UP001164557"/>
    </source>
</evidence>
<dbReference type="SUPFAM" id="SSF51366">
    <property type="entry name" value="Ribulose-phoshate binding barrel"/>
    <property type="match status" value="1"/>
</dbReference>
<gene>
    <name evidence="1" type="ORF">LDX53_04395</name>
</gene>
<dbReference type="Gene3D" id="3.20.20.70">
    <property type="entry name" value="Aldolase class I"/>
    <property type="match status" value="1"/>
</dbReference>
<reference evidence="1" key="1">
    <citation type="submission" date="2021-09" db="EMBL/GenBank/DDBJ databases">
        <title>Lactobacillus species from Apis mellifera, Switzerland.</title>
        <authorList>
            <person name="Pfister J."/>
            <person name="Brown A."/>
            <person name="Neumann P."/>
            <person name="Collaud A."/>
            <person name="Retschnig G."/>
            <person name="Perreten V."/>
        </authorList>
    </citation>
    <scope>NUCLEOTIDE SEQUENCE</scope>
    <source>
        <strain evidence="1">IBH002</strain>
    </source>
</reference>
<name>A0AA47GHR4_9LACO</name>
<dbReference type="InterPro" id="IPR013785">
    <property type="entry name" value="Aldolase_TIM"/>
</dbReference>
<dbReference type="InterPro" id="IPR011060">
    <property type="entry name" value="RibuloseP-bd_barrel"/>
</dbReference>